<accession>A0A3A9ZSS3</accession>
<evidence type="ECO:0000313" key="3">
    <source>
        <dbReference type="Proteomes" id="UP000281726"/>
    </source>
</evidence>
<keyword evidence="1" id="KW-0812">Transmembrane</keyword>
<feature type="transmembrane region" description="Helical" evidence="1">
    <location>
        <begin position="70"/>
        <end position="95"/>
    </location>
</feature>
<organism evidence="2 3">
    <name type="scientific">Micromonospora endolithica</name>
    <dbReference type="NCBI Taxonomy" id="230091"/>
    <lineage>
        <taxon>Bacteria</taxon>
        <taxon>Bacillati</taxon>
        <taxon>Actinomycetota</taxon>
        <taxon>Actinomycetes</taxon>
        <taxon>Micromonosporales</taxon>
        <taxon>Micromonosporaceae</taxon>
        <taxon>Micromonospora</taxon>
    </lineage>
</organism>
<dbReference type="Proteomes" id="UP000281726">
    <property type="component" value="Unassembled WGS sequence"/>
</dbReference>
<keyword evidence="1" id="KW-0472">Membrane</keyword>
<sequence length="316" mass="34034">MTRRVATLLLALARRRWPVDLRDDLHREWTAELHVLADRRQRVAMLLFAASLAARRSGVPAADRAPLGRWLLRTALPLLLAPTVCAAVVLAGFVVTDRIVQTMPWRVEWAYDVQLPLASGLVLAVAVGLAILADRLARLGPPGGWAAVVAVMAPLAATVLLIVYALRLDGEFETGMPVLVFWLAALTVVLRGAAALAARGRIRAAWAAGVLGALVVADLTVVLAVLGDVSTGRHTLMPHGDPVDPVSAPLWLFAVWTNSSLGFPRPTDWELFLLTDSVLVLPLFLLAVTPYTLAWVLRAARCRRTGVVGVPALPVR</sequence>
<keyword evidence="1" id="KW-1133">Transmembrane helix</keyword>
<evidence type="ECO:0000313" key="2">
    <source>
        <dbReference type="EMBL" id="RKN51332.1"/>
    </source>
</evidence>
<name>A0A3A9ZSS3_9ACTN</name>
<feature type="transmembrane region" description="Helical" evidence="1">
    <location>
        <begin position="271"/>
        <end position="297"/>
    </location>
</feature>
<feature type="transmembrane region" description="Helical" evidence="1">
    <location>
        <begin position="205"/>
        <end position="227"/>
    </location>
</feature>
<protein>
    <submittedName>
        <fullName evidence="2">Uncharacterized protein</fullName>
    </submittedName>
</protein>
<feature type="transmembrane region" description="Helical" evidence="1">
    <location>
        <begin position="145"/>
        <end position="166"/>
    </location>
</feature>
<dbReference type="AlphaFoldDB" id="A0A3A9ZSS3"/>
<reference evidence="2 3" key="1">
    <citation type="journal article" date="2004" name="Syst. Appl. Microbiol.">
        <title>Cryptoendolithic actinomycetes from antarctic sandstone rock samples: Micromonospora endolithica sp. nov. and two isolates related to Micromonospora coerulea Jensen 1932.</title>
        <authorList>
            <person name="Hirsch P."/>
            <person name="Mevs U."/>
            <person name="Kroppenstedt R.M."/>
            <person name="Schumann P."/>
            <person name="Stackebrandt E."/>
        </authorList>
    </citation>
    <scope>NUCLEOTIDE SEQUENCE [LARGE SCALE GENOMIC DNA]</scope>
    <source>
        <strain evidence="2 3">JCM 12677</strain>
    </source>
</reference>
<evidence type="ECO:0000256" key="1">
    <source>
        <dbReference type="SAM" id="Phobius"/>
    </source>
</evidence>
<proteinExistence type="predicted"/>
<gene>
    <name evidence="2" type="ORF">D7223_04115</name>
</gene>
<feature type="transmembrane region" description="Helical" evidence="1">
    <location>
        <begin position="178"/>
        <end position="198"/>
    </location>
</feature>
<keyword evidence="3" id="KW-1185">Reference proteome</keyword>
<feature type="transmembrane region" description="Helical" evidence="1">
    <location>
        <begin position="115"/>
        <end position="133"/>
    </location>
</feature>
<dbReference type="EMBL" id="RBAK01000001">
    <property type="protein sequence ID" value="RKN51332.1"/>
    <property type="molecule type" value="Genomic_DNA"/>
</dbReference>
<dbReference type="OrthoDB" id="3406156at2"/>
<comment type="caution">
    <text evidence="2">The sequence shown here is derived from an EMBL/GenBank/DDBJ whole genome shotgun (WGS) entry which is preliminary data.</text>
</comment>